<dbReference type="InterPro" id="IPR000595">
    <property type="entry name" value="cNMP-bd_dom"/>
</dbReference>
<keyword evidence="1" id="KW-0805">Transcription regulation</keyword>
<dbReference type="OrthoDB" id="190787at2"/>
<dbReference type="GO" id="GO:0003700">
    <property type="term" value="F:DNA-binding transcription factor activity"/>
    <property type="evidence" value="ECO:0007669"/>
    <property type="project" value="TreeGrafter"/>
</dbReference>
<evidence type="ECO:0000256" key="2">
    <source>
        <dbReference type="ARBA" id="ARBA00023125"/>
    </source>
</evidence>
<dbReference type="PANTHER" id="PTHR24567:SF26">
    <property type="entry name" value="REGULATORY PROTEIN YEIL"/>
    <property type="match status" value="1"/>
</dbReference>
<dbReference type="Gene3D" id="2.60.120.10">
    <property type="entry name" value="Jelly Rolls"/>
    <property type="match status" value="1"/>
</dbReference>
<keyword evidence="3" id="KW-0804">Transcription</keyword>
<dbReference type="InterPro" id="IPR012318">
    <property type="entry name" value="HTH_CRP"/>
</dbReference>
<dbReference type="PROSITE" id="PS51063">
    <property type="entry name" value="HTH_CRP_2"/>
    <property type="match status" value="1"/>
</dbReference>
<dbReference type="SUPFAM" id="SSF51206">
    <property type="entry name" value="cAMP-binding domain-like"/>
    <property type="match status" value="1"/>
</dbReference>
<dbReference type="SUPFAM" id="SSF46785">
    <property type="entry name" value="Winged helix' DNA-binding domain"/>
    <property type="match status" value="1"/>
</dbReference>
<dbReference type="InterPro" id="IPR050397">
    <property type="entry name" value="Env_Response_Regulators"/>
</dbReference>
<dbReference type="KEGG" id="paqt:E8L99_07415"/>
<feature type="domain" description="Cyclic nucleotide-binding" evidence="4">
    <location>
        <begin position="14"/>
        <end position="133"/>
    </location>
</feature>
<dbReference type="SMART" id="SM00100">
    <property type="entry name" value="cNMP"/>
    <property type="match status" value="1"/>
</dbReference>
<dbReference type="PANTHER" id="PTHR24567">
    <property type="entry name" value="CRP FAMILY TRANSCRIPTIONAL REGULATORY PROTEIN"/>
    <property type="match status" value="1"/>
</dbReference>
<dbReference type="Pfam" id="PF13545">
    <property type="entry name" value="HTH_Crp_2"/>
    <property type="match status" value="1"/>
</dbReference>
<accession>A0A4D7QEL4</accession>
<sequence length="230" mass="25816">MRPTDAHLVRALPLFCDMAQPEFDALMQASYLQRFPAHVELVAEGDSADFLHVIVDGMVELYATHGDRETSIVFLSPVSTFILAAVLVDKIHLQSARTLHASRILMIPAELIRAVFQRDGAFARAVVNEMAERYREVIRELKDQKVRTGLERLAGWILRNATVKDGILTTLIPFEKGKLASRLGMTRENLSRTFVALESYDLTVTGRTINCRDPAALESLARLNRLIDEV</sequence>
<evidence type="ECO:0000256" key="1">
    <source>
        <dbReference type="ARBA" id="ARBA00023015"/>
    </source>
</evidence>
<feature type="domain" description="HTH crp-type" evidence="5">
    <location>
        <begin position="147"/>
        <end position="215"/>
    </location>
</feature>
<dbReference type="InterPro" id="IPR018490">
    <property type="entry name" value="cNMP-bd_dom_sf"/>
</dbReference>
<keyword evidence="7" id="KW-1185">Reference proteome</keyword>
<evidence type="ECO:0000259" key="5">
    <source>
        <dbReference type="PROSITE" id="PS51063"/>
    </source>
</evidence>
<dbReference type="InterPro" id="IPR014710">
    <property type="entry name" value="RmlC-like_jellyroll"/>
</dbReference>
<evidence type="ECO:0000313" key="6">
    <source>
        <dbReference type="EMBL" id="QCK85608.1"/>
    </source>
</evidence>
<dbReference type="CDD" id="cd00038">
    <property type="entry name" value="CAP_ED"/>
    <property type="match status" value="1"/>
</dbReference>
<dbReference type="InterPro" id="IPR036388">
    <property type="entry name" value="WH-like_DNA-bd_sf"/>
</dbReference>
<dbReference type="Pfam" id="PF00027">
    <property type="entry name" value="cNMP_binding"/>
    <property type="match status" value="1"/>
</dbReference>
<organism evidence="6 7">
    <name type="scientific">Phreatobacter aquaticus</name>
    <dbReference type="NCBI Taxonomy" id="2570229"/>
    <lineage>
        <taxon>Bacteria</taxon>
        <taxon>Pseudomonadati</taxon>
        <taxon>Pseudomonadota</taxon>
        <taxon>Alphaproteobacteria</taxon>
        <taxon>Hyphomicrobiales</taxon>
        <taxon>Phreatobacteraceae</taxon>
        <taxon>Phreatobacter</taxon>
    </lineage>
</organism>
<dbReference type="RefSeq" id="WP_137098942.1">
    <property type="nucleotide sequence ID" value="NZ_CP039865.1"/>
</dbReference>
<dbReference type="GO" id="GO:0003677">
    <property type="term" value="F:DNA binding"/>
    <property type="evidence" value="ECO:0007669"/>
    <property type="project" value="UniProtKB-KW"/>
</dbReference>
<dbReference type="Proteomes" id="UP000298588">
    <property type="component" value="Chromosome"/>
</dbReference>
<dbReference type="InterPro" id="IPR036390">
    <property type="entry name" value="WH_DNA-bd_sf"/>
</dbReference>
<proteinExistence type="predicted"/>
<keyword evidence="2" id="KW-0238">DNA-binding</keyword>
<gene>
    <name evidence="6" type="ORF">E8L99_07415</name>
</gene>
<dbReference type="GO" id="GO:0005829">
    <property type="term" value="C:cytosol"/>
    <property type="evidence" value="ECO:0007669"/>
    <property type="project" value="TreeGrafter"/>
</dbReference>
<name>A0A4D7QEL4_9HYPH</name>
<protein>
    <submittedName>
        <fullName evidence="6">Cyclic nucleotide-binding domain-containing protein</fullName>
    </submittedName>
</protein>
<dbReference type="PROSITE" id="PS50042">
    <property type="entry name" value="CNMP_BINDING_3"/>
    <property type="match status" value="1"/>
</dbReference>
<dbReference type="Gene3D" id="1.10.10.10">
    <property type="entry name" value="Winged helix-like DNA-binding domain superfamily/Winged helix DNA-binding domain"/>
    <property type="match status" value="1"/>
</dbReference>
<evidence type="ECO:0000313" key="7">
    <source>
        <dbReference type="Proteomes" id="UP000298588"/>
    </source>
</evidence>
<reference evidence="6 7" key="1">
    <citation type="submission" date="2019-04" db="EMBL/GenBank/DDBJ databases">
        <title>Phreatobacter aquaticus sp. nov.</title>
        <authorList>
            <person name="Choi A."/>
            <person name="Baek K."/>
        </authorList>
    </citation>
    <scope>NUCLEOTIDE SEQUENCE [LARGE SCALE GENOMIC DNA]</scope>
    <source>
        <strain evidence="6 7">NMCR1094</strain>
    </source>
</reference>
<evidence type="ECO:0000256" key="3">
    <source>
        <dbReference type="ARBA" id="ARBA00023163"/>
    </source>
</evidence>
<evidence type="ECO:0000259" key="4">
    <source>
        <dbReference type="PROSITE" id="PS50042"/>
    </source>
</evidence>
<dbReference type="NCBIfam" id="NF006901">
    <property type="entry name" value="PRK09392.1"/>
    <property type="match status" value="1"/>
</dbReference>
<dbReference type="AlphaFoldDB" id="A0A4D7QEL4"/>
<dbReference type="EMBL" id="CP039865">
    <property type="protein sequence ID" value="QCK85608.1"/>
    <property type="molecule type" value="Genomic_DNA"/>
</dbReference>